<evidence type="ECO:0000256" key="1">
    <source>
        <dbReference type="SAM" id="MobiDB-lite"/>
    </source>
</evidence>
<feature type="compositionally biased region" description="Polar residues" evidence="1">
    <location>
        <begin position="312"/>
        <end position="326"/>
    </location>
</feature>
<feature type="compositionally biased region" description="Pro residues" evidence="1">
    <location>
        <begin position="221"/>
        <end position="236"/>
    </location>
</feature>
<dbReference type="Proteomes" id="UP001203297">
    <property type="component" value="Unassembled WGS sequence"/>
</dbReference>
<gene>
    <name evidence="3" type="ORF">B0F90DRAFT_1685860</name>
</gene>
<protein>
    <recommendedName>
        <fullName evidence="2">WH2 domain-containing protein</fullName>
    </recommendedName>
</protein>
<organism evidence="3 4">
    <name type="scientific">Multifurca ochricompacta</name>
    <dbReference type="NCBI Taxonomy" id="376703"/>
    <lineage>
        <taxon>Eukaryota</taxon>
        <taxon>Fungi</taxon>
        <taxon>Dikarya</taxon>
        <taxon>Basidiomycota</taxon>
        <taxon>Agaricomycotina</taxon>
        <taxon>Agaricomycetes</taxon>
        <taxon>Russulales</taxon>
        <taxon>Russulaceae</taxon>
        <taxon>Multifurca</taxon>
    </lineage>
</organism>
<keyword evidence="4" id="KW-1185">Reference proteome</keyword>
<comment type="caution">
    <text evidence="3">The sequence shown here is derived from an EMBL/GenBank/DDBJ whole genome shotgun (WGS) entry which is preliminary data.</text>
</comment>
<dbReference type="PROSITE" id="PS51082">
    <property type="entry name" value="WH2"/>
    <property type="match status" value="1"/>
</dbReference>
<feature type="compositionally biased region" description="Polar residues" evidence="1">
    <location>
        <begin position="34"/>
        <end position="47"/>
    </location>
</feature>
<feature type="region of interest" description="Disordered" evidence="1">
    <location>
        <begin position="212"/>
        <end position="333"/>
    </location>
</feature>
<dbReference type="Pfam" id="PF02205">
    <property type="entry name" value="WH2"/>
    <property type="match status" value="1"/>
</dbReference>
<evidence type="ECO:0000313" key="3">
    <source>
        <dbReference type="EMBL" id="KAI0307171.1"/>
    </source>
</evidence>
<sequence length="333" mass="34400">MASSELLKQIQAGKKLKKAVTSDRSGVAAGGSVHPSSATSSVGSTGPPQLGGLFAGGIPKLKPVGSSAPVKSSSLAKPPSVPERGATPKPPVSTTALSPHQPPSKTAAATSATSGVPIRAPPPRPSSATSAARSPPPLAPPPATPPRQPIPPPARPGLQSRPLLQYPRGSNRHNLNHLWRHHCHVSSSPPSPQYSSSTCCACTKVWEGTPTPPTDATRFIPPFPATSTPPPPPSSAPPRTRNSSQNAGQSPVPTSSTLPPTLPGGRRAVSTFGSVTNGDASLLTRARKIPTPPPNAGSHIFPTDFPQPRPFQRNTKQYTSGRTRGSQFDLKQL</sequence>
<accession>A0AAD4QSY5</accession>
<dbReference type="EMBL" id="WTXG01000002">
    <property type="protein sequence ID" value="KAI0307171.1"/>
    <property type="molecule type" value="Genomic_DNA"/>
</dbReference>
<feature type="compositionally biased region" description="Polar residues" evidence="1">
    <location>
        <begin position="240"/>
        <end position="249"/>
    </location>
</feature>
<evidence type="ECO:0000259" key="2">
    <source>
        <dbReference type="PROSITE" id="PS51082"/>
    </source>
</evidence>
<proteinExistence type="predicted"/>
<dbReference type="GO" id="GO:0003779">
    <property type="term" value="F:actin binding"/>
    <property type="evidence" value="ECO:0007669"/>
    <property type="project" value="InterPro"/>
</dbReference>
<feature type="compositionally biased region" description="Low complexity" evidence="1">
    <location>
        <begin position="104"/>
        <end position="118"/>
    </location>
</feature>
<reference evidence="3" key="1">
    <citation type="journal article" date="2022" name="New Phytol.">
        <title>Evolutionary transition to the ectomycorrhizal habit in the genomes of a hyperdiverse lineage of mushroom-forming fungi.</title>
        <authorList>
            <person name="Looney B."/>
            <person name="Miyauchi S."/>
            <person name="Morin E."/>
            <person name="Drula E."/>
            <person name="Courty P.E."/>
            <person name="Kohler A."/>
            <person name="Kuo A."/>
            <person name="LaButti K."/>
            <person name="Pangilinan J."/>
            <person name="Lipzen A."/>
            <person name="Riley R."/>
            <person name="Andreopoulos W."/>
            <person name="He G."/>
            <person name="Johnson J."/>
            <person name="Nolan M."/>
            <person name="Tritt A."/>
            <person name="Barry K.W."/>
            <person name="Grigoriev I.V."/>
            <person name="Nagy L.G."/>
            <person name="Hibbett D."/>
            <person name="Henrissat B."/>
            <person name="Matheny P.B."/>
            <person name="Labbe J."/>
            <person name="Martin F.M."/>
        </authorList>
    </citation>
    <scope>NUCLEOTIDE SEQUENCE</scope>
    <source>
        <strain evidence="3">BPL690</strain>
    </source>
</reference>
<feature type="compositionally biased region" description="Low complexity" evidence="1">
    <location>
        <begin position="250"/>
        <end position="259"/>
    </location>
</feature>
<name>A0AAD4QSY5_9AGAM</name>
<dbReference type="InterPro" id="IPR003124">
    <property type="entry name" value="WH2_dom"/>
</dbReference>
<dbReference type="AlphaFoldDB" id="A0AAD4QSY5"/>
<feature type="compositionally biased region" description="Pro residues" evidence="1">
    <location>
        <begin position="134"/>
        <end position="155"/>
    </location>
</feature>
<feature type="domain" description="WH2" evidence="2">
    <location>
        <begin position="2"/>
        <end position="19"/>
    </location>
</feature>
<feature type="region of interest" description="Disordered" evidence="1">
    <location>
        <begin position="12"/>
        <end position="172"/>
    </location>
</feature>
<evidence type="ECO:0000313" key="4">
    <source>
        <dbReference type="Proteomes" id="UP001203297"/>
    </source>
</evidence>